<dbReference type="EMBL" id="FXTC01000001">
    <property type="protein sequence ID" value="SMO45107.1"/>
    <property type="molecule type" value="Genomic_DNA"/>
</dbReference>
<dbReference type="AlphaFoldDB" id="A0A521BDF6"/>
<evidence type="ECO:0000313" key="1">
    <source>
        <dbReference type="EMBL" id="SMO45107.1"/>
    </source>
</evidence>
<reference evidence="1 2" key="1">
    <citation type="submission" date="2017-05" db="EMBL/GenBank/DDBJ databases">
        <authorList>
            <person name="Varghese N."/>
            <person name="Submissions S."/>
        </authorList>
    </citation>
    <scope>NUCLEOTIDE SEQUENCE [LARGE SCALE GENOMIC DNA]</scope>
    <source>
        <strain evidence="1 2">DSM 29371</strain>
    </source>
</reference>
<protein>
    <submittedName>
        <fullName evidence="1">Uncharacterized protein</fullName>
    </submittedName>
</protein>
<accession>A0A521BDF6</accession>
<dbReference type="Proteomes" id="UP000316916">
    <property type="component" value="Unassembled WGS sequence"/>
</dbReference>
<sequence>MAYFNHEIKIYMDGQKIIKTLRHKDFIKIPHAGECFEDGAAIYAKEIKENIFLLFIILKDIDIENIQALIAHFDCFNSIGLKEPEQIMFYLSIKDKNDLHYFEQYLKASHN</sequence>
<keyword evidence="2" id="KW-1185">Reference proteome</keyword>
<name>A0A521BDF6_9FLAO</name>
<evidence type="ECO:0000313" key="2">
    <source>
        <dbReference type="Proteomes" id="UP000316916"/>
    </source>
</evidence>
<proteinExistence type="predicted"/>
<gene>
    <name evidence="1" type="ORF">SAMN06265171_101929</name>
</gene>
<organism evidence="1 2">
    <name type="scientific">Chryseobacterium rhizoplanae</name>
    <dbReference type="NCBI Taxonomy" id="1609531"/>
    <lineage>
        <taxon>Bacteria</taxon>
        <taxon>Pseudomonadati</taxon>
        <taxon>Bacteroidota</taxon>
        <taxon>Flavobacteriia</taxon>
        <taxon>Flavobacteriales</taxon>
        <taxon>Weeksellaceae</taxon>
        <taxon>Chryseobacterium group</taxon>
        <taxon>Chryseobacterium</taxon>
    </lineage>
</organism>